<feature type="domain" description="Malectin" evidence="4">
    <location>
        <begin position="565"/>
        <end position="707"/>
    </location>
</feature>
<sequence length="1004" mass="109367">MRVSLPAWCTYLKVACFYFTTLTNRAKAIPGLNKNSLAMHGLVCALLFLPGSILAQPAIQWDKIVSSEDLQYYEFNTVKQTLDDGYIAGASLNDQDGHSIMVFKLSATGTKQWEKSFVAQYTEELAEIIPTPDGGYLLAGTSRSNAAGDKSENDRAINGGYYGDYWIIKIAADGSKLWDRTIGGTGSDMLREAKSTADGGFILVGLSDSGVGADKSESNLNGRVWLVKVNAEGIIEWDKTTGSQNPKEGEGDFTMDVTQDGGYVIASSYWRSIPGDTEHLTEVIKVATDGTTEWSKVLEYTLDQIPTAIRQTPEGDYVLTLRTYASRKSFILLKLDHTGNPIWYKTYRGRGFAITDAYALSLTSDNGYLIAGRSSANKGKEKSEDARNSEDYWIVKVDRDGIRHWDKTIGGTGKDALASMQQTRDGGYILGGVSLSPVGVDKSEPVDFYEGDIWLVKLAPEPARKRLSFTPGTIRFSAVAGSVGATQPATLIAGSGSPEPTLTKSLNSSWLTLPEPGLGALHFGVDATGLTPGSYTDTVTAAAAGYRSATLVVELTVTDANQLTTVRINAGGERSITSDGRVFTADQYYTGTDRVNAIASQNIKYTSEDVLYRSERSAASFGYNIPVVNGEYVVVLHFAEIWFGIPGGRHAGPGQRLFHVDIEASRKLTDYDIFTKAQGALTAVEEEFRVTVSDGQLNIDFSSGAANLPTVAAIEVIPRSEYTRRTVVISPVEDAYIQEYSYENFGTSPLLIVKDTEDNPNILGRRSYLKFPSMEASQVTSAKLRVYGYNAENTSGVKLYAYGVDQDNWSETQINGNTAPAFRYVQISGVSVNNEAKYYELDVTSFVQELVANDPFVSFGLSSWYIGSTVRNIRLDFHSRENPSGNAPQLVITTNAAARPSLQTTRIASEEITSEDRQAAKSAVYPNPVRKQFTLSLSPKHEGPVSMQMISQSGRSYPVKALGQSTASAQKHIDLSGLTLEKGIYLLKISSKFETEVLKVLIAE</sequence>
<evidence type="ECO:0000256" key="3">
    <source>
        <dbReference type="ARBA" id="ARBA00022729"/>
    </source>
</evidence>
<keyword evidence="3" id="KW-0732">Signal</keyword>
<dbReference type="Gene3D" id="2.60.120.430">
    <property type="entry name" value="Galactose-binding lectin"/>
    <property type="match status" value="1"/>
</dbReference>
<evidence type="ECO:0000259" key="5">
    <source>
        <dbReference type="Pfam" id="PF18962"/>
    </source>
</evidence>
<comment type="caution">
    <text evidence="7">The sequence shown here is derived from an EMBL/GenBank/DDBJ whole genome shotgun (WGS) entry which is preliminary data.</text>
</comment>
<dbReference type="GO" id="GO:0005576">
    <property type="term" value="C:extracellular region"/>
    <property type="evidence" value="ECO:0007669"/>
    <property type="project" value="UniProtKB-SubCell"/>
</dbReference>
<comment type="subcellular location">
    <subcellularLocation>
        <location evidence="1">Secreted</location>
    </subcellularLocation>
</comment>
<proteinExistence type="predicted"/>
<dbReference type="InterPro" id="IPR021720">
    <property type="entry name" value="Malectin_dom"/>
</dbReference>
<dbReference type="InterPro" id="IPR026444">
    <property type="entry name" value="Secre_tail"/>
</dbReference>
<protein>
    <submittedName>
        <fullName evidence="7">DNRLRE domain-containing protein</fullName>
    </submittedName>
</protein>
<evidence type="ECO:0000313" key="8">
    <source>
        <dbReference type="Proteomes" id="UP000309788"/>
    </source>
</evidence>
<dbReference type="SUPFAM" id="SSF50998">
    <property type="entry name" value="Quinoprotein alcohol dehydrogenase-like"/>
    <property type="match status" value="1"/>
</dbReference>
<dbReference type="Proteomes" id="UP000309788">
    <property type="component" value="Unassembled WGS sequence"/>
</dbReference>
<dbReference type="InterPro" id="IPR055372">
    <property type="entry name" value="CBM96"/>
</dbReference>
<evidence type="ECO:0000259" key="6">
    <source>
        <dbReference type="Pfam" id="PF24517"/>
    </source>
</evidence>
<dbReference type="Pfam" id="PF11721">
    <property type="entry name" value="Malectin"/>
    <property type="match status" value="1"/>
</dbReference>
<dbReference type="PANTHER" id="PTHR42754:SF1">
    <property type="entry name" value="LIPOPROTEIN"/>
    <property type="match status" value="1"/>
</dbReference>
<feature type="domain" description="Carbohydrate-binding module family 96" evidence="6">
    <location>
        <begin position="727"/>
        <end position="894"/>
    </location>
</feature>
<dbReference type="InterPro" id="IPR008979">
    <property type="entry name" value="Galactose-bd-like_sf"/>
</dbReference>
<name>A0A5R9K893_9BACT</name>
<dbReference type="PANTHER" id="PTHR42754">
    <property type="entry name" value="ENDOGLUCANASE"/>
    <property type="match status" value="1"/>
</dbReference>
<reference evidence="7 8" key="1">
    <citation type="submission" date="2019-05" db="EMBL/GenBank/DDBJ databases">
        <authorList>
            <person name="Qu J.-H."/>
        </authorList>
    </citation>
    <scope>NUCLEOTIDE SEQUENCE [LARGE SCALE GENOMIC DNA]</scope>
    <source>
        <strain evidence="7 8">Z12</strain>
    </source>
</reference>
<dbReference type="NCBIfam" id="TIGR04183">
    <property type="entry name" value="Por_Secre_tail"/>
    <property type="match status" value="1"/>
</dbReference>
<evidence type="ECO:0000313" key="7">
    <source>
        <dbReference type="EMBL" id="TLU90306.1"/>
    </source>
</evidence>
<keyword evidence="2" id="KW-0964">Secreted</keyword>
<dbReference type="EMBL" id="VCEI01000028">
    <property type="protein sequence ID" value="TLU90306.1"/>
    <property type="molecule type" value="Genomic_DNA"/>
</dbReference>
<gene>
    <name evidence="7" type="ORF">FEM55_17210</name>
</gene>
<dbReference type="AlphaFoldDB" id="A0A5R9K893"/>
<organism evidence="7 8">
    <name type="scientific">Dyadobacter sediminis</name>
    <dbReference type="NCBI Taxonomy" id="1493691"/>
    <lineage>
        <taxon>Bacteria</taxon>
        <taxon>Pseudomonadati</taxon>
        <taxon>Bacteroidota</taxon>
        <taxon>Cytophagia</taxon>
        <taxon>Cytophagales</taxon>
        <taxon>Spirosomataceae</taxon>
        <taxon>Dyadobacter</taxon>
    </lineage>
</organism>
<dbReference type="SUPFAM" id="SSF49785">
    <property type="entry name" value="Galactose-binding domain-like"/>
    <property type="match status" value="1"/>
</dbReference>
<accession>A0A5R9K893</accession>
<evidence type="ECO:0000256" key="1">
    <source>
        <dbReference type="ARBA" id="ARBA00004613"/>
    </source>
</evidence>
<dbReference type="Pfam" id="PF24517">
    <property type="entry name" value="CBM96"/>
    <property type="match status" value="1"/>
</dbReference>
<feature type="domain" description="Secretion system C-terminal sorting" evidence="5">
    <location>
        <begin position="924"/>
        <end position="1002"/>
    </location>
</feature>
<dbReference type="NCBIfam" id="NF033679">
    <property type="entry name" value="DNRLRE_dom"/>
    <property type="match status" value="1"/>
</dbReference>
<evidence type="ECO:0000256" key="2">
    <source>
        <dbReference type="ARBA" id="ARBA00022525"/>
    </source>
</evidence>
<dbReference type="OrthoDB" id="937114at2"/>
<dbReference type="Pfam" id="PF18962">
    <property type="entry name" value="Por_Secre_tail"/>
    <property type="match status" value="1"/>
</dbReference>
<dbReference type="RefSeq" id="WP_138282641.1">
    <property type="nucleotide sequence ID" value="NZ_BMGE01000005.1"/>
</dbReference>
<dbReference type="InterPro" id="IPR011047">
    <property type="entry name" value="Quinoprotein_ADH-like_sf"/>
</dbReference>
<keyword evidence="8" id="KW-1185">Reference proteome</keyword>
<evidence type="ECO:0000259" key="4">
    <source>
        <dbReference type="Pfam" id="PF11721"/>
    </source>
</evidence>